<organism evidence="2 3">
    <name type="scientific">Thelephora terrestris</name>
    <dbReference type="NCBI Taxonomy" id="56493"/>
    <lineage>
        <taxon>Eukaryota</taxon>
        <taxon>Fungi</taxon>
        <taxon>Dikarya</taxon>
        <taxon>Basidiomycota</taxon>
        <taxon>Agaricomycotina</taxon>
        <taxon>Agaricomycetes</taxon>
        <taxon>Thelephorales</taxon>
        <taxon>Thelephoraceae</taxon>
        <taxon>Thelephora</taxon>
    </lineage>
</organism>
<keyword evidence="3" id="KW-1185">Reference proteome</keyword>
<name>A0A9P6HT94_9AGAM</name>
<proteinExistence type="predicted"/>
<feature type="transmembrane region" description="Helical" evidence="1">
    <location>
        <begin position="162"/>
        <end position="185"/>
    </location>
</feature>
<gene>
    <name evidence="2" type="ORF">BJ322DRAFT_1103521</name>
</gene>
<keyword evidence="1" id="KW-1133">Transmembrane helix</keyword>
<evidence type="ECO:0000313" key="2">
    <source>
        <dbReference type="EMBL" id="KAF9793087.1"/>
    </source>
</evidence>
<evidence type="ECO:0000313" key="3">
    <source>
        <dbReference type="Proteomes" id="UP000736335"/>
    </source>
</evidence>
<dbReference type="EMBL" id="WIUZ02000001">
    <property type="protein sequence ID" value="KAF9793087.1"/>
    <property type="molecule type" value="Genomic_DNA"/>
</dbReference>
<reference evidence="2" key="1">
    <citation type="journal article" date="2020" name="Nat. Commun.">
        <title>Large-scale genome sequencing of mycorrhizal fungi provides insights into the early evolution of symbiotic traits.</title>
        <authorList>
            <person name="Miyauchi S."/>
            <person name="Kiss E."/>
            <person name="Kuo A."/>
            <person name="Drula E."/>
            <person name="Kohler A."/>
            <person name="Sanchez-Garcia M."/>
            <person name="Morin E."/>
            <person name="Andreopoulos B."/>
            <person name="Barry K.W."/>
            <person name="Bonito G."/>
            <person name="Buee M."/>
            <person name="Carver A."/>
            <person name="Chen C."/>
            <person name="Cichocki N."/>
            <person name="Clum A."/>
            <person name="Culley D."/>
            <person name="Crous P.W."/>
            <person name="Fauchery L."/>
            <person name="Girlanda M."/>
            <person name="Hayes R.D."/>
            <person name="Keri Z."/>
            <person name="LaButti K."/>
            <person name="Lipzen A."/>
            <person name="Lombard V."/>
            <person name="Magnuson J."/>
            <person name="Maillard F."/>
            <person name="Murat C."/>
            <person name="Nolan M."/>
            <person name="Ohm R.A."/>
            <person name="Pangilinan J."/>
            <person name="Pereira M.F."/>
            <person name="Perotto S."/>
            <person name="Peter M."/>
            <person name="Pfister S."/>
            <person name="Riley R."/>
            <person name="Sitrit Y."/>
            <person name="Stielow J.B."/>
            <person name="Szollosi G."/>
            <person name="Zifcakova L."/>
            <person name="Stursova M."/>
            <person name="Spatafora J.W."/>
            <person name="Tedersoo L."/>
            <person name="Vaario L.M."/>
            <person name="Yamada A."/>
            <person name="Yan M."/>
            <person name="Wang P."/>
            <person name="Xu J."/>
            <person name="Bruns T."/>
            <person name="Baldrian P."/>
            <person name="Vilgalys R."/>
            <person name="Dunand C."/>
            <person name="Henrissat B."/>
            <person name="Grigoriev I.V."/>
            <person name="Hibbett D."/>
            <person name="Nagy L.G."/>
            <person name="Martin F.M."/>
        </authorList>
    </citation>
    <scope>NUCLEOTIDE SEQUENCE</scope>
    <source>
        <strain evidence="2">UH-Tt-Lm1</strain>
    </source>
</reference>
<keyword evidence="1" id="KW-0812">Transmembrane</keyword>
<dbReference type="AlphaFoldDB" id="A0A9P6HT94"/>
<protein>
    <submittedName>
        <fullName evidence="2">Uncharacterized protein</fullName>
    </submittedName>
</protein>
<keyword evidence="1" id="KW-0472">Membrane</keyword>
<accession>A0A9P6HT94</accession>
<sequence>MSDTVIRRRRSSAALEPIPVSGTVGETGRNTETTVQRASSESRVIGVNANVLARSNSFMSVRGAFLTCPSTNSTGRTATIEEVDESEDIVGHAPDDHGHASIPHAPGDFVARDAGRVASVVPPLLVFPSNQTISRPWIRYSIGTHRGRPPAWVLRIRIRKRFLYSLILIFVLGLLFMLYIAYILVWPYFDPNQMRCFTSCTPRA</sequence>
<dbReference type="Proteomes" id="UP000736335">
    <property type="component" value="Unassembled WGS sequence"/>
</dbReference>
<comment type="caution">
    <text evidence="2">The sequence shown here is derived from an EMBL/GenBank/DDBJ whole genome shotgun (WGS) entry which is preliminary data.</text>
</comment>
<reference evidence="2" key="2">
    <citation type="submission" date="2020-11" db="EMBL/GenBank/DDBJ databases">
        <authorList>
            <consortium name="DOE Joint Genome Institute"/>
            <person name="Kuo A."/>
            <person name="Miyauchi S."/>
            <person name="Kiss E."/>
            <person name="Drula E."/>
            <person name="Kohler A."/>
            <person name="Sanchez-Garcia M."/>
            <person name="Andreopoulos B."/>
            <person name="Barry K.W."/>
            <person name="Bonito G."/>
            <person name="Buee M."/>
            <person name="Carver A."/>
            <person name="Chen C."/>
            <person name="Cichocki N."/>
            <person name="Clum A."/>
            <person name="Culley D."/>
            <person name="Crous P.W."/>
            <person name="Fauchery L."/>
            <person name="Girlanda M."/>
            <person name="Hayes R."/>
            <person name="Keri Z."/>
            <person name="Labutti K."/>
            <person name="Lipzen A."/>
            <person name="Lombard V."/>
            <person name="Magnuson J."/>
            <person name="Maillard F."/>
            <person name="Morin E."/>
            <person name="Murat C."/>
            <person name="Nolan M."/>
            <person name="Ohm R."/>
            <person name="Pangilinan J."/>
            <person name="Pereira M."/>
            <person name="Perotto S."/>
            <person name="Peter M."/>
            <person name="Riley R."/>
            <person name="Sitrit Y."/>
            <person name="Stielow B."/>
            <person name="Szollosi G."/>
            <person name="Zifcakova L."/>
            <person name="Stursova M."/>
            <person name="Spatafora J.W."/>
            <person name="Tedersoo L."/>
            <person name="Vaario L.-M."/>
            <person name="Yamada A."/>
            <person name="Yan M."/>
            <person name="Wang P."/>
            <person name="Xu J."/>
            <person name="Bruns T."/>
            <person name="Baldrian P."/>
            <person name="Vilgalys R."/>
            <person name="Henrissat B."/>
            <person name="Grigoriev I.V."/>
            <person name="Hibbett D."/>
            <person name="Nagy L.G."/>
            <person name="Martin F.M."/>
        </authorList>
    </citation>
    <scope>NUCLEOTIDE SEQUENCE</scope>
    <source>
        <strain evidence="2">UH-Tt-Lm1</strain>
    </source>
</reference>
<evidence type="ECO:0000256" key="1">
    <source>
        <dbReference type="SAM" id="Phobius"/>
    </source>
</evidence>